<dbReference type="InterPro" id="IPR005829">
    <property type="entry name" value="Sugar_transporter_CS"/>
</dbReference>
<dbReference type="SUPFAM" id="SSF103473">
    <property type="entry name" value="MFS general substrate transporter"/>
    <property type="match status" value="1"/>
</dbReference>
<evidence type="ECO:0000256" key="2">
    <source>
        <dbReference type="ARBA" id="ARBA00022692"/>
    </source>
</evidence>
<dbReference type="EMBL" id="OU963862">
    <property type="protein sequence ID" value="CAH0381155.1"/>
    <property type="molecule type" value="Genomic_DNA"/>
</dbReference>
<comment type="subcellular location">
    <subcellularLocation>
        <location evidence="1">Membrane</location>
        <topology evidence="1">Multi-pass membrane protein</topology>
    </subcellularLocation>
</comment>
<keyword evidence="3 5" id="KW-1133">Transmembrane helix</keyword>
<feature type="transmembrane region" description="Helical" evidence="5">
    <location>
        <begin position="99"/>
        <end position="121"/>
    </location>
</feature>
<dbReference type="AlphaFoldDB" id="A0A9P0EYV7"/>
<feature type="transmembrane region" description="Helical" evidence="5">
    <location>
        <begin position="498"/>
        <end position="515"/>
    </location>
</feature>
<dbReference type="PROSITE" id="PS00217">
    <property type="entry name" value="SUGAR_TRANSPORT_2"/>
    <property type="match status" value="1"/>
</dbReference>
<keyword evidence="2 5" id="KW-0812">Transmembrane</keyword>
<feature type="domain" description="Major facilitator superfamily (MFS) profile" evidence="6">
    <location>
        <begin position="56"/>
        <end position="553"/>
    </location>
</feature>
<dbReference type="Gene3D" id="1.20.1250.20">
    <property type="entry name" value="MFS general substrate transporter like domains"/>
    <property type="match status" value="1"/>
</dbReference>
<evidence type="ECO:0000256" key="5">
    <source>
        <dbReference type="SAM" id="Phobius"/>
    </source>
</evidence>
<protein>
    <recommendedName>
        <fullName evidence="6">Major facilitator superfamily (MFS) profile domain-containing protein</fullName>
    </recommendedName>
</protein>
<dbReference type="PANTHER" id="PTHR48021:SF39">
    <property type="entry name" value="MAJOR FACILITATOR SUPERFAMILY (MFS) PROFILE DOMAIN-CONTAINING PROTEIN"/>
    <property type="match status" value="1"/>
</dbReference>
<feature type="transmembrane region" description="Helical" evidence="5">
    <location>
        <begin position="398"/>
        <end position="417"/>
    </location>
</feature>
<dbReference type="InterPro" id="IPR020846">
    <property type="entry name" value="MFS_dom"/>
</dbReference>
<feature type="transmembrane region" description="Helical" evidence="5">
    <location>
        <begin position="152"/>
        <end position="175"/>
    </location>
</feature>
<evidence type="ECO:0000313" key="7">
    <source>
        <dbReference type="EMBL" id="CAH0381155.1"/>
    </source>
</evidence>
<dbReference type="InterPro" id="IPR036259">
    <property type="entry name" value="MFS_trans_sf"/>
</dbReference>
<organism evidence="7 8">
    <name type="scientific">Bemisia tabaci</name>
    <name type="common">Sweetpotato whitefly</name>
    <name type="synonym">Aleurodes tabaci</name>
    <dbReference type="NCBI Taxonomy" id="7038"/>
    <lineage>
        <taxon>Eukaryota</taxon>
        <taxon>Metazoa</taxon>
        <taxon>Ecdysozoa</taxon>
        <taxon>Arthropoda</taxon>
        <taxon>Hexapoda</taxon>
        <taxon>Insecta</taxon>
        <taxon>Pterygota</taxon>
        <taxon>Neoptera</taxon>
        <taxon>Paraneoptera</taxon>
        <taxon>Hemiptera</taxon>
        <taxon>Sternorrhyncha</taxon>
        <taxon>Aleyrodoidea</taxon>
        <taxon>Aleyrodidae</taxon>
        <taxon>Aleyrodinae</taxon>
        <taxon>Bemisia</taxon>
    </lineage>
</organism>
<dbReference type="PANTHER" id="PTHR48021">
    <property type="match status" value="1"/>
</dbReference>
<feature type="transmembrane region" description="Helical" evidence="5">
    <location>
        <begin position="465"/>
        <end position="486"/>
    </location>
</feature>
<dbReference type="GO" id="GO:0022857">
    <property type="term" value="F:transmembrane transporter activity"/>
    <property type="evidence" value="ECO:0007669"/>
    <property type="project" value="InterPro"/>
</dbReference>
<reference evidence="7" key="1">
    <citation type="submission" date="2021-12" db="EMBL/GenBank/DDBJ databases">
        <authorList>
            <person name="King R."/>
        </authorList>
    </citation>
    <scope>NUCLEOTIDE SEQUENCE</scope>
</reference>
<accession>A0A9P0EYV7</accession>
<feature type="transmembrane region" description="Helical" evidence="5">
    <location>
        <begin position="527"/>
        <end position="549"/>
    </location>
</feature>
<evidence type="ECO:0000256" key="1">
    <source>
        <dbReference type="ARBA" id="ARBA00004141"/>
    </source>
</evidence>
<proteinExistence type="predicted"/>
<sequence length="577" mass="63235">MTDKKPQKSAHHNYKIVSTTDVELNQALGKNDSERDGSDESLPKAVSRFRSALPQVLATTAKNLILLDLGMTIAFPTIVIPTLLDGKDPSGLTFNTAQASWFGSIAFICQPLGSVLSGIVLEPLGRKRSMLLVNVPHLIGWILFYNAESLSILYITCALMGLGVGFMEAPIITYVGEISEPALRGILTSYSGIFVSVGFLFEYTLGNFVDWRTAALISAMVPVITLIAISQVPETPTWLLSKGRNEEAKKSLQWLRGWVPVGLIMDEFDQLKRYNEATRYHAQVTSHTVSSPDVNEKPRPVSYANDVSIDDELTKPDMKTNGNAYSVNGGVSPVGAVKGRKLSFEEKFYDLIRPEMVRPLGLVVVFFFIFYSCGPPGMRPYMIKLFDKMNLPVTGKRVTVIMGLIGILGNIFCMICVKWCGKRPLSLVSTAGSAASIIILGFCALDAVNGPAAVPGAQSIKWTPFVLFCSLWFFSNFGLSQIPWMLTSEVFPNRGRGLASGIAAACSYLMAFVASKTYPDLERYLGIHGVCFLYGTLTLLGYIFIYFCLPETEGRSLAEIEGIYSTQQKAEKKAPSS</sequence>
<feature type="transmembrane region" description="Helical" evidence="5">
    <location>
        <begin position="64"/>
        <end position="84"/>
    </location>
</feature>
<gene>
    <name evidence="7" type="ORF">BEMITA_LOCUS833</name>
</gene>
<evidence type="ECO:0000259" key="6">
    <source>
        <dbReference type="PROSITE" id="PS50850"/>
    </source>
</evidence>
<dbReference type="InterPro" id="IPR050549">
    <property type="entry name" value="MFS_Trehalose_Transporter"/>
</dbReference>
<evidence type="ECO:0000313" key="8">
    <source>
        <dbReference type="Proteomes" id="UP001152759"/>
    </source>
</evidence>
<keyword evidence="4 5" id="KW-0472">Membrane</keyword>
<feature type="transmembrane region" description="Helical" evidence="5">
    <location>
        <begin position="424"/>
        <end position="445"/>
    </location>
</feature>
<name>A0A9P0EYV7_BEMTA</name>
<dbReference type="GO" id="GO:0016020">
    <property type="term" value="C:membrane"/>
    <property type="evidence" value="ECO:0007669"/>
    <property type="project" value="UniProtKB-SubCell"/>
</dbReference>
<evidence type="ECO:0000256" key="4">
    <source>
        <dbReference type="ARBA" id="ARBA00023136"/>
    </source>
</evidence>
<evidence type="ECO:0000256" key="3">
    <source>
        <dbReference type="ARBA" id="ARBA00022989"/>
    </source>
</evidence>
<feature type="transmembrane region" description="Helical" evidence="5">
    <location>
        <begin position="360"/>
        <end position="378"/>
    </location>
</feature>
<keyword evidence="8" id="KW-1185">Reference proteome</keyword>
<feature type="transmembrane region" description="Helical" evidence="5">
    <location>
        <begin position="182"/>
        <end position="201"/>
    </location>
</feature>
<dbReference type="KEGG" id="btab:109041190"/>
<dbReference type="Pfam" id="PF00083">
    <property type="entry name" value="Sugar_tr"/>
    <property type="match status" value="2"/>
</dbReference>
<dbReference type="InterPro" id="IPR005828">
    <property type="entry name" value="MFS_sugar_transport-like"/>
</dbReference>
<dbReference type="Proteomes" id="UP001152759">
    <property type="component" value="Chromosome 1"/>
</dbReference>
<dbReference type="PROSITE" id="PS50850">
    <property type="entry name" value="MFS"/>
    <property type="match status" value="1"/>
</dbReference>